<dbReference type="PROSITE" id="PS00131">
    <property type="entry name" value="CARBOXYPEPT_SER_SER"/>
    <property type="match status" value="1"/>
</dbReference>
<dbReference type="SUPFAM" id="SSF53474">
    <property type="entry name" value="alpha/beta-Hydrolases"/>
    <property type="match status" value="1"/>
</dbReference>
<dbReference type="InterPro" id="IPR029058">
    <property type="entry name" value="AB_hydrolase_fold"/>
</dbReference>
<gene>
    <name evidence="8" type="ORF">NTEN_LOCUS420</name>
</gene>
<sequence>MGLSLLLLGIICASVHISTTSPIADSASNTGKPLFLTPYVEEGRFIEARTASRVPSLPGAPTVESYSGYLTVNKEYNSNLFFWFFPAENNRQKAPFALWLQGGPGGSSLYGTFAENGPFSINEDDLTLTQGKHYWSQELNMIYIDSPVGTGFSFTQYEEGFATNETRVGADLYSALVQFFQLFPEYKKNKFFITGESYAGKYIPALAHTIHVNNPSADLKINLVGFAIGDGWIDPRNMMVYSEYLLQHGIVDENTAAAMKIHEKNATALIDQKKFHEATEEWHKVVGLFEAATGAYQNMEVLCVIWFQVFRVAAGEYLRCNHVLPTNTAQNSQISLGEHRFICSLAANIQGHRRLRFQEVTWYRGSQNGLLPDLSYGYRIGPGVTVIFAGNERLEKIGRETKRSDFSGGRIRRMIPLLFPESTIRIHFVHSFPKTANDFFVGIFIKNRAFGQGQPRFSCQAKTGSSCIETAMVESEHRAARCLSTRADATCSSSSRITQPCERLPYPNVLRDILPSPTRSWARRDTTLQIGTVPPNAGRLVTLIILPNQYDLFVPEWMNEPTRSHTGSMEIYFKNPIFSLSSASFERILNSFDIKGSAIHNLGRASFIWILVDHYAPGELFGHQLAREGPPILKLRQGVDTGLNPVRVHSHSFIRACSCSAPRTASTPDQASPRISLPPVFKIITDDSAESWILQILRKGSFFVSFLNQCKMKCFTIIEAQLSLSGLKMTTKTEAPGEAIKTRSTCCAVSDMESFKAHNWPCEFRKCRSSPGSTTIAFIFMSDDRSNLGTIDRNHNFRGPNSRFLASDRSTDPDPSVLFHCEFDFEFDVEFDFLFYCELEFRFYCDFDFVLDFEFLFHYEFNFNFDNEFEFRFHCEFDIEFDYEFQFLFHCGIPSSSS</sequence>
<dbReference type="OrthoDB" id="443318at2759"/>
<dbReference type="PRINTS" id="PR00724">
    <property type="entry name" value="CRBOXYPTASEC"/>
</dbReference>
<feature type="chain" id="PRO_5026376692" description="Carboxypeptidase" evidence="7">
    <location>
        <begin position="21"/>
        <end position="898"/>
    </location>
</feature>
<accession>A0A6H5FV75</accession>
<dbReference type="GO" id="GO:0006508">
    <property type="term" value="P:proteolysis"/>
    <property type="evidence" value="ECO:0007669"/>
    <property type="project" value="UniProtKB-KW"/>
</dbReference>
<dbReference type="GO" id="GO:0004185">
    <property type="term" value="F:serine-type carboxypeptidase activity"/>
    <property type="evidence" value="ECO:0007669"/>
    <property type="project" value="UniProtKB-UniRule"/>
</dbReference>
<reference evidence="8 9" key="1">
    <citation type="submission" date="2020-02" db="EMBL/GenBank/DDBJ databases">
        <authorList>
            <person name="Ferguson B K."/>
        </authorList>
    </citation>
    <scope>NUCLEOTIDE SEQUENCE [LARGE SCALE GENOMIC DNA]</scope>
</reference>
<evidence type="ECO:0000313" key="8">
    <source>
        <dbReference type="EMBL" id="CAA9993447.1"/>
    </source>
</evidence>
<dbReference type="Pfam" id="PF00450">
    <property type="entry name" value="Peptidase_S10"/>
    <property type="match status" value="1"/>
</dbReference>
<keyword evidence="5 7" id="KW-0378">Hydrolase</keyword>
<dbReference type="Gene3D" id="3.40.50.1820">
    <property type="entry name" value="alpha/beta hydrolase"/>
    <property type="match status" value="1"/>
</dbReference>
<dbReference type="EMBL" id="CADCXU010000410">
    <property type="protein sequence ID" value="CAA9993447.1"/>
    <property type="molecule type" value="Genomic_DNA"/>
</dbReference>
<evidence type="ECO:0000256" key="2">
    <source>
        <dbReference type="ARBA" id="ARBA00022645"/>
    </source>
</evidence>
<dbReference type="PANTHER" id="PTHR11802">
    <property type="entry name" value="SERINE PROTEASE FAMILY S10 SERINE CARBOXYPEPTIDASE"/>
    <property type="match status" value="1"/>
</dbReference>
<keyword evidence="4 7" id="KW-0732">Signal</keyword>
<keyword evidence="3 7" id="KW-0645">Protease</keyword>
<evidence type="ECO:0000313" key="9">
    <source>
        <dbReference type="Proteomes" id="UP000479000"/>
    </source>
</evidence>
<keyword evidence="6" id="KW-0325">Glycoprotein</keyword>
<protein>
    <recommendedName>
        <fullName evidence="7">Carboxypeptidase</fullName>
        <ecNumber evidence="7">3.4.16.-</ecNumber>
    </recommendedName>
</protein>
<dbReference type="InterPro" id="IPR001563">
    <property type="entry name" value="Peptidase_S10"/>
</dbReference>
<name>A0A6H5FV75_9HEMI</name>
<dbReference type="PANTHER" id="PTHR11802:SF472">
    <property type="entry name" value="SERINE CARBOXYPEPTIDASE CPVL-RELATED"/>
    <property type="match status" value="1"/>
</dbReference>
<proteinExistence type="inferred from homology"/>
<comment type="similarity">
    <text evidence="1 7">Belongs to the peptidase S10 family.</text>
</comment>
<organism evidence="8 9">
    <name type="scientific">Nesidiocoris tenuis</name>
    <dbReference type="NCBI Taxonomy" id="355587"/>
    <lineage>
        <taxon>Eukaryota</taxon>
        <taxon>Metazoa</taxon>
        <taxon>Ecdysozoa</taxon>
        <taxon>Arthropoda</taxon>
        <taxon>Hexapoda</taxon>
        <taxon>Insecta</taxon>
        <taxon>Pterygota</taxon>
        <taxon>Neoptera</taxon>
        <taxon>Paraneoptera</taxon>
        <taxon>Hemiptera</taxon>
        <taxon>Heteroptera</taxon>
        <taxon>Panheteroptera</taxon>
        <taxon>Cimicomorpha</taxon>
        <taxon>Miridae</taxon>
        <taxon>Dicyphina</taxon>
        <taxon>Nesidiocoris</taxon>
    </lineage>
</organism>
<dbReference type="InterPro" id="IPR018202">
    <property type="entry name" value="Ser_caboxypep_ser_AS"/>
</dbReference>
<evidence type="ECO:0000256" key="7">
    <source>
        <dbReference type="RuleBase" id="RU361156"/>
    </source>
</evidence>
<evidence type="ECO:0000256" key="5">
    <source>
        <dbReference type="ARBA" id="ARBA00022801"/>
    </source>
</evidence>
<evidence type="ECO:0000256" key="3">
    <source>
        <dbReference type="ARBA" id="ARBA00022670"/>
    </source>
</evidence>
<keyword evidence="2 7" id="KW-0121">Carboxypeptidase</keyword>
<feature type="signal peptide" evidence="7">
    <location>
        <begin position="1"/>
        <end position="20"/>
    </location>
</feature>
<dbReference type="Proteomes" id="UP000479000">
    <property type="component" value="Unassembled WGS sequence"/>
</dbReference>
<dbReference type="AlphaFoldDB" id="A0A6H5FV75"/>
<keyword evidence="9" id="KW-1185">Reference proteome</keyword>
<evidence type="ECO:0000256" key="4">
    <source>
        <dbReference type="ARBA" id="ARBA00022729"/>
    </source>
</evidence>
<dbReference type="EC" id="3.4.16.-" evidence="7"/>
<evidence type="ECO:0000256" key="6">
    <source>
        <dbReference type="ARBA" id="ARBA00023180"/>
    </source>
</evidence>
<evidence type="ECO:0000256" key="1">
    <source>
        <dbReference type="ARBA" id="ARBA00009431"/>
    </source>
</evidence>